<organism evidence="1 2">
    <name type="scientific">Cutaneotrichosporon oleaginosum</name>
    <dbReference type="NCBI Taxonomy" id="879819"/>
    <lineage>
        <taxon>Eukaryota</taxon>
        <taxon>Fungi</taxon>
        <taxon>Dikarya</taxon>
        <taxon>Basidiomycota</taxon>
        <taxon>Agaricomycotina</taxon>
        <taxon>Tremellomycetes</taxon>
        <taxon>Trichosporonales</taxon>
        <taxon>Trichosporonaceae</taxon>
        <taxon>Cutaneotrichosporon</taxon>
    </lineage>
</organism>
<gene>
    <name evidence="1" type="ORF">CC85DRAFT_234821</name>
</gene>
<dbReference type="Proteomes" id="UP000053611">
    <property type="component" value="Unassembled WGS sequence"/>
</dbReference>
<proteinExistence type="predicted"/>
<dbReference type="OrthoDB" id="1099063at2759"/>
<evidence type="ECO:0000313" key="2">
    <source>
        <dbReference type="Proteomes" id="UP000053611"/>
    </source>
</evidence>
<sequence length="182" mass="20413">DAPVPDAEWEIRVGRGMLHLRETLPRLFDASLASDDLFPREVFSPHVVLKLPAPFPIRISGLTAYRMAFATGRSGLHALHTDLATTLQRMTFSPPTPPHSLSDSFKDTPAQRHKQIRVQLALHGHPRLPPHHRAEWTTSNLYTFNPYSGLIASHEVEAIRPLPGEGVAEWVMGRVLGWTRRA</sequence>
<feature type="non-terminal residue" evidence="1">
    <location>
        <position position="182"/>
    </location>
</feature>
<reference evidence="1 2" key="1">
    <citation type="submission" date="2015-03" db="EMBL/GenBank/DDBJ databases">
        <title>Genomics and transcriptomics of the oil-accumulating basidiomycete yeast T. oleaginosus allow insights into substrate utilization and the diverse evolutionary trajectories of mating systems in fungi.</title>
        <authorList>
            <consortium name="DOE Joint Genome Institute"/>
            <person name="Kourist R."/>
            <person name="Kracht O."/>
            <person name="Bracharz F."/>
            <person name="Lipzen A."/>
            <person name="Nolan M."/>
            <person name="Ohm R."/>
            <person name="Grigoriev I."/>
            <person name="Sun S."/>
            <person name="Heitman J."/>
            <person name="Bruck T."/>
            <person name="Nowrousian M."/>
        </authorList>
    </citation>
    <scope>NUCLEOTIDE SEQUENCE [LARGE SCALE GENOMIC DNA]</scope>
    <source>
        <strain evidence="1 2">IBC0246</strain>
    </source>
</reference>
<feature type="non-terminal residue" evidence="1">
    <location>
        <position position="1"/>
    </location>
</feature>
<protein>
    <submittedName>
        <fullName evidence="1">Uncharacterized protein</fullName>
    </submittedName>
</protein>
<evidence type="ECO:0000313" key="1">
    <source>
        <dbReference type="EMBL" id="KLT46049.1"/>
    </source>
</evidence>
<keyword evidence="2" id="KW-1185">Reference proteome</keyword>
<dbReference type="STRING" id="879819.A0A0J1BDB9"/>
<dbReference type="EMBL" id="KQ087179">
    <property type="protein sequence ID" value="KLT46049.1"/>
    <property type="molecule type" value="Genomic_DNA"/>
</dbReference>
<name>A0A0J1BDB9_9TREE</name>
<dbReference type="GeneID" id="28980682"/>
<accession>A0A0J1BDB9</accession>
<dbReference type="AlphaFoldDB" id="A0A0J1BDB9"/>